<dbReference type="GO" id="GO:0008962">
    <property type="term" value="F:phosphatidylglycerophosphatase activity"/>
    <property type="evidence" value="ECO:0007669"/>
    <property type="project" value="UniProtKB-EC"/>
</dbReference>
<dbReference type="SUPFAM" id="SSF101307">
    <property type="entry name" value="YutG-like"/>
    <property type="match status" value="1"/>
</dbReference>
<feature type="domain" description="YutG/PgpA" evidence="3">
    <location>
        <begin position="25"/>
        <end position="163"/>
    </location>
</feature>
<dbReference type="KEGG" id="cvc:BKX93_02530"/>
<keyword evidence="1" id="KW-1208">Phospholipid metabolism</keyword>
<keyword evidence="1 2" id="KW-0472">Membrane</keyword>
<name>A0A1D9LCL8_9NEIS</name>
<feature type="transmembrane region" description="Helical" evidence="2">
    <location>
        <begin position="65"/>
        <end position="86"/>
    </location>
</feature>
<keyword evidence="1 2" id="KW-0812">Transmembrane</keyword>
<comment type="cofactor">
    <cofactor evidence="1">
        <name>Mg(2+)</name>
        <dbReference type="ChEBI" id="CHEBI:18420"/>
    </cofactor>
</comment>
<dbReference type="GO" id="GO:0006655">
    <property type="term" value="P:phosphatidylglycerol biosynthetic process"/>
    <property type="evidence" value="ECO:0007669"/>
    <property type="project" value="UniProtKB-UniPathway"/>
</dbReference>
<comment type="catalytic activity">
    <reaction evidence="1">
        <text>a 1,2-diacyl-sn-glycero-3-phospho-(1'-sn-glycero-3'-phosphate) + H2O = a 1,2-diacyl-sn-glycero-3-phospho-(1'-sn-glycerol) + phosphate</text>
        <dbReference type="Rhea" id="RHEA:33751"/>
        <dbReference type="ChEBI" id="CHEBI:15377"/>
        <dbReference type="ChEBI" id="CHEBI:43474"/>
        <dbReference type="ChEBI" id="CHEBI:60110"/>
        <dbReference type="ChEBI" id="CHEBI:64716"/>
        <dbReference type="EC" id="3.1.3.27"/>
    </reaction>
</comment>
<organism evidence="4 5">
    <name type="scientific">Chromobacterium vaccinii</name>
    <dbReference type="NCBI Taxonomy" id="1108595"/>
    <lineage>
        <taxon>Bacteria</taxon>
        <taxon>Pseudomonadati</taxon>
        <taxon>Pseudomonadota</taxon>
        <taxon>Betaproteobacteria</taxon>
        <taxon>Neisseriales</taxon>
        <taxon>Chromobacteriaceae</taxon>
        <taxon>Chromobacterium</taxon>
    </lineage>
</organism>
<dbReference type="GO" id="GO:0046872">
    <property type="term" value="F:metal ion binding"/>
    <property type="evidence" value="ECO:0007669"/>
    <property type="project" value="UniProtKB-KW"/>
</dbReference>
<keyword evidence="1" id="KW-0595">Phospholipid degradation</keyword>
<dbReference type="Pfam" id="PF04608">
    <property type="entry name" value="PgpA"/>
    <property type="match status" value="1"/>
</dbReference>
<dbReference type="PANTHER" id="PTHR36305:SF1">
    <property type="entry name" value="PHOSPHATIDYLGLYCEROPHOSPHATASE A"/>
    <property type="match status" value="1"/>
</dbReference>
<evidence type="ECO:0000313" key="5">
    <source>
        <dbReference type="Proteomes" id="UP000178776"/>
    </source>
</evidence>
<dbReference type="STRING" id="1108595.BKX93_02530"/>
<dbReference type="EMBL" id="CP017707">
    <property type="protein sequence ID" value="AOZ48985.1"/>
    <property type="molecule type" value="Genomic_DNA"/>
</dbReference>
<evidence type="ECO:0000259" key="3">
    <source>
        <dbReference type="Pfam" id="PF04608"/>
    </source>
</evidence>
<dbReference type="CDD" id="cd06971">
    <property type="entry name" value="PgpA"/>
    <property type="match status" value="1"/>
</dbReference>
<reference evidence="4 5" key="1">
    <citation type="submission" date="2016-10" db="EMBL/GenBank/DDBJ databases">
        <title>Chromobacterium muskegensis sp. nov., an insecticidal bacterium isolated from Sphagnum bogs.</title>
        <authorList>
            <person name="Sparks M.E."/>
            <person name="Blackburn M.B."/>
            <person name="Gundersen-Rindal D.E."/>
            <person name="Mitchell A."/>
            <person name="Farrar R."/>
            <person name="Kuhar D."/>
        </authorList>
    </citation>
    <scope>NUCLEOTIDE SEQUENCE [LARGE SCALE GENOMIC DNA]</scope>
    <source>
        <strain evidence="4 5">21-1</strain>
    </source>
</reference>
<dbReference type="PIRSF" id="PIRSF006162">
    <property type="entry name" value="PgpA"/>
    <property type="match status" value="1"/>
</dbReference>
<proteinExistence type="predicted"/>
<dbReference type="RefSeq" id="WP_070978562.1">
    <property type="nucleotide sequence ID" value="NZ_CP017707.1"/>
</dbReference>
<dbReference type="InterPro" id="IPR036681">
    <property type="entry name" value="PgpA-like_sf"/>
</dbReference>
<gene>
    <name evidence="4" type="ORF">BKX93_02530</name>
</gene>
<dbReference type="InterPro" id="IPR007686">
    <property type="entry name" value="YutG/PgpA"/>
</dbReference>
<comment type="function">
    <text evidence="1">Lipid phosphatase which dephosphorylates phosphatidylglycerophosphate (PGP) to phosphatidylglycerol (PG).</text>
</comment>
<feature type="transmembrane region" description="Helical" evidence="2">
    <location>
        <begin position="39"/>
        <end position="58"/>
    </location>
</feature>
<keyword evidence="1" id="KW-0443">Lipid metabolism</keyword>
<keyword evidence="1" id="KW-0442">Lipid degradation</keyword>
<evidence type="ECO:0000256" key="1">
    <source>
        <dbReference type="PIRNR" id="PIRNR006162"/>
    </source>
</evidence>
<keyword evidence="2" id="KW-1133">Transmembrane helix</keyword>
<dbReference type="EC" id="3.1.3.27" evidence="1"/>
<keyword evidence="1" id="KW-0479">Metal-binding</keyword>
<evidence type="ECO:0000256" key="2">
    <source>
        <dbReference type="SAM" id="Phobius"/>
    </source>
</evidence>
<keyword evidence="1" id="KW-1003">Cell membrane</keyword>
<feature type="transmembrane region" description="Helical" evidence="2">
    <location>
        <begin position="143"/>
        <end position="167"/>
    </location>
</feature>
<dbReference type="UniPathway" id="UPA00084">
    <property type="reaction ID" value="UER00504"/>
</dbReference>
<dbReference type="PANTHER" id="PTHR36305">
    <property type="entry name" value="PHOSPHATIDYLGLYCEROPHOSPHATASE A"/>
    <property type="match status" value="1"/>
</dbReference>
<dbReference type="Proteomes" id="UP000178776">
    <property type="component" value="Chromosome"/>
</dbReference>
<keyword evidence="1" id="KW-0997">Cell inner membrane</keyword>
<keyword evidence="1" id="KW-0378">Hydrolase</keyword>
<comment type="pathway">
    <text evidence="1">Phospholipid metabolism; phosphatidylglycerol biosynthesis; phosphatidylglycerol from CDP-diacylglycerol: step 2/2.</text>
</comment>
<dbReference type="AlphaFoldDB" id="A0A1D9LCL8"/>
<dbReference type="GO" id="GO:0009395">
    <property type="term" value="P:phospholipid catabolic process"/>
    <property type="evidence" value="ECO:0007669"/>
    <property type="project" value="UniProtKB-KW"/>
</dbReference>
<feature type="transmembrane region" description="Helical" evidence="2">
    <location>
        <begin position="98"/>
        <end position="122"/>
    </location>
</feature>
<accession>A0A1D9LCL8</accession>
<dbReference type="GO" id="GO:0005886">
    <property type="term" value="C:plasma membrane"/>
    <property type="evidence" value="ECO:0007669"/>
    <property type="project" value="UniProtKB-SubCell"/>
</dbReference>
<dbReference type="GeneID" id="68840092"/>
<comment type="subcellular location">
    <subcellularLocation>
        <location evidence="1">Cell inner membrane</location>
        <topology evidence="1">Multi-pass membrane protein</topology>
    </subcellularLocation>
</comment>
<keyword evidence="1" id="KW-0460">Magnesium</keyword>
<dbReference type="InterPro" id="IPR026037">
    <property type="entry name" value="PgpA"/>
</dbReference>
<sequence>MTILADTPKITPNWRFLLSNPIHLLSFGFGSGLMKKAPGTWGTLVAYPIFFPLLALGVNGWMLMALCLPLFLFGVYACGITGKALGVHDYGGIVWDEVVGMLMVLAFAPASWAGWILAFALFRLFDIVKPWPIRWFDQRVGGGFGVMVDDVIAALFALAAQALVWHWL</sequence>
<protein>
    <recommendedName>
        <fullName evidence="1">Phosphatidylglycerophosphatase A</fullName>
        <ecNumber evidence="1">3.1.3.27</ecNumber>
    </recommendedName>
    <alternativeName>
        <fullName evidence="1">Phosphatidylglycerolphosphate phosphatase A</fullName>
    </alternativeName>
</protein>
<evidence type="ECO:0000313" key="4">
    <source>
        <dbReference type="EMBL" id="AOZ48985.1"/>
    </source>
</evidence>